<protein>
    <submittedName>
        <fullName evidence="1">Uncharacterized protein</fullName>
    </submittedName>
</protein>
<proteinExistence type="predicted"/>
<reference evidence="1" key="1">
    <citation type="submission" date="2014-09" db="EMBL/GenBank/DDBJ databases">
        <authorList>
            <person name="Magalhaes I.L.F."/>
            <person name="Oliveira U."/>
            <person name="Santos F.R."/>
            <person name="Vidigal T.H.D.A."/>
            <person name="Brescovit A.D."/>
            <person name="Santos A.J."/>
        </authorList>
    </citation>
    <scope>NUCLEOTIDE SEQUENCE</scope>
    <source>
        <tissue evidence="1">Shoot tissue taken approximately 20 cm above the soil surface</tissue>
    </source>
</reference>
<name>A0A0A9B7C7_ARUDO</name>
<dbReference type="AlphaFoldDB" id="A0A0A9B7C7"/>
<organism evidence="1">
    <name type="scientific">Arundo donax</name>
    <name type="common">Giant reed</name>
    <name type="synonym">Donax arundinaceus</name>
    <dbReference type="NCBI Taxonomy" id="35708"/>
    <lineage>
        <taxon>Eukaryota</taxon>
        <taxon>Viridiplantae</taxon>
        <taxon>Streptophyta</taxon>
        <taxon>Embryophyta</taxon>
        <taxon>Tracheophyta</taxon>
        <taxon>Spermatophyta</taxon>
        <taxon>Magnoliopsida</taxon>
        <taxon>Liliopsida</taxon>
        <taxon>Poales</taxon>
        <taxon>Poaceae</taxon>
        <taxon>PACMAD clade</taxon>
        <taxon>Arundinoideae</taxon>
        <taxon>Arundineae</taxon>
        <taxon>Arundo</taxon>
    </lineage>
</organism>
<sequence length="28" mass="3435">MLLIRTFIFFPVIKTWHMTDDSTRHQTV</sequence>
<accession>A0A0A9B7C7</accession>
<reference evidence="1" key="2">
    <citation type="journal article" date="2015" name="Data Brief">
        <title>Shoot transcriptome of the giant reed, Arundo donax.</title>
        <authorList>
            <person name="Barrero R.A."/>
            <person name="Guerrero F.D."/>
            <person name="Moolhuijzen P."/>
            <person name="Goolsby J.A."/>
            <person name="Tidwell J."/>
            <person name="Bellgard S.E."/>
            <person name="Bellgard M.I."/>
        </authorList>
    </citation>
    <scope>NUCLEOTIDE SEQUENCE</scope>
    <source>
        <tissue evidence="1">Shoot tissue taken approximately 20 cm above the soil surface</tissue>
    </source>
</reference>
<evidence type="ECO:0000313" key="1">
    <source>
        <dbReference type="EMBL" id="JAD59919.1"/>
    </source>
</evidence>
<dbReference type="EMBL" id="GBRH01237976">
    <property type="protein sequence ID" value="JAD59919.1"/>
    <property type="molecule type" value="Transcribed_RNA"/>
</dbReference>